<accession>A0A452GHN7</accession>
<evidence type="ECO:0000259" key="6">
    <source>
        <dbReference type="SMART" id="SM00092"/>
    </source>
</evidence>
<dbReference type="InterPro" id="IPR023412">
    <property type="entry name" value="RNaseA_domain"/>
</dbReference>
<dbReference type="InterPro" id="IPR001427">
    <property type="entry name" value="RNaseA"/>
</dbReference>
<keyword evidence="8" id="KW-1185">Reference proteome</keyword>
<dbReference type="InterPro" id="IPR036816">
    <property type="entry name" value="RNaseA-like_dom_sf"/>
</dbReference>
<feature type="chain" id="PRO_5019299473" description="Ribonuclease A-domain domain-containing protein" evidence="5">
    <location>
        <begin position="25"/>
        <end position="159"/>
    </location>
</feature>
<reference evidence="8" key="1">
    <citation type="journal article" date="2017" name="PLoS ONE">
        <title>The Agassiz's desert tortoise genome provides a resource for the conservation of a threatened species.</title>
        <authorList>
            <person name="Tollis M."/>
            <person name="DeNardo D.F."/>
            <person name="Cornelius J.A."/>
            <person name="Dolby G.A."/>
            <person name="Edwards T."/>
            <person name="Henen B.T."/>
            <person name="Karl A.E."/>
            <person name="Murphy R.W."/>
            <person name="Kusumi K."/>
        </authorList>
    </citation>
    <scope>NUCLEOTIDE SEQUENCE [LARGE SCALE GENOMIC DNA]</scope>
</reference>
<dbReference type="Gene3D" id="3.10.130.10">
    <property type="entry name" value="Ribonuclease A-like domain"/>
    <property type="match status" value="1"/>
</dbReference>
<dbReference type="GO" id="GO:0005576">
    <property type="term" value="C:extracellular region"/>
    <property type="evidence" value="ECO:0007669"/>
    <property type="project" value="UniProtKB-SubCell"/>
</dbReference>
<name>A0A452GHN7_9SAUR</name>
<evidence type="ECO:0000313" key="7">
    <source>
        <dbReference type="Ensembl" id="ENSGAGP00000001125.1"/>
    </source>
</evidence>
<keyword evidence="5" id="KW-0732">Signal</keyword>
<dbReference type="Ensembl" id="ENSGAGT00000001260.1">
    <property type="protein sequence ID" value="ENSGAGP00000001125.1"/>
    <property type="gene ID" value="ENSGAGG00000000905.1"/>
</dbReference>
<evidence type="ECO:0000256" key="5">
    <source>
        <dbReference type="SAM" id="SignalP"/>
    </source>
</evidence>
<proteinExistence type="inferred from homology"/>
<evidence type="ECO:0000256" key="3">
    <source>
        <dbReference type="ARBA" id="ARBA00022525"/>
    </source>
</evidence>
<evidence type="ECO:0000256" key="1">
    <source>
        <dbReference type="ARBA" id="ARBA00004613"/>
    </source>
</evidence>
<dbReference type="SMART" id="SM00092">
    <property type="entry name" value="RNAse_Pc"/>
    <property type="match status" value="1"/>
</dbReference>
<dbReference type="GO" id="GO:0003676">
    <property type="term" value="F:nucleic acid binding"/>
    <property type="evidence" value="ECO:0007669"/>
    <property type="project" value="InterPro"/>
</dbReference>
<dbReference type="PANTHER" id="PTHR11437">
    <property type="entry name" value="RIBONUCLEASE"/>
    <property type="match status" value="1"/>
</dbReference>
<dbReference type="SUPFAM" id="SSF54076">
    <property type="entry name" value="RNase A-like"/>
    <property type="match status" value="1"/>
</dbReference>
<evidence type="ECO:0000256" key="2">
    <source>
        <dbReference type="ARBA" id="ARBA00005600"/>
    </source>
</evidence>
<dbReference type="GO" id="GO:0050830">
    <property type="term" value="P:defense response to Gram-positive bacterium"/>
    <property type="evidence" value="ECO:0007669"/>
    <property type="project" value="TreeGrafter"/>
</dbReference>
<evidence type="ECO:0000256" key="4">
    <source>
        <dbReference type="ARBA" id="ARBA00023157"/>
    </source>
</evidence>
<comment type="subcellular location">
    <subcellularLocation>
        <location evidence="1">Secreted</location>
    </subcellularLocation>
</comment>
<comment type="similarity">
    <text evidence="2">Belongs to the pancreatic ribonuclease family.</text>
</comment>
<keyword evidence="3" id="KW-0964">Secreted</keyword>
<dbReference type="Pfam" id="PF00074">
    <property type="entry name" value="RnaseA"/>
    <property type="match status" value="1"/>
</dbReference>
<feature type="domain" description="Ribonuclease A-domain" evidence="6">
    <location>
        <begin position="29"/>
        <end position="143"/>
    </location>
</feature>
<dbReference type="Proteomes" id="UP000291020">
    <property type="component" value="Unassembled WGS sequence"/>
</dbReference>
<keyword evidence="4" id="KW-1015">Disulfide bond</keyword>
<dbReference type="GO" id="GO:0004540">
    <property type="term" value="F:RNA nuclease activity"/>
    <property type="evidence" value="ECO:0007669"/>
    <property type="project" value="TreeGrafter"/>
</dbReference>
<organism evidence="7 8">
    <name type="scientific">Gopherus agassizii</name>
    <name type="common">Agassiz's desert tortoise</name>
    <dbReference type="NCBI Taxonomy" id="38772"/>
    <lineage>
        <taxon>Eukaryota</taxon>
        <taxon>Metazoa</taxon>
        <taxon>Chordata</taxon>
        <taxon>Craniata</taxon>
        <taxon>Vertebrata</taxon>
        <taxon>Euteleostomi</taxon>
        <taxon>Archelosauria</taxon>
        <taxon>Testudinata</taxon>
        <taxon>Testudines</taxon>
        <taxon>Cryptodira</taxon>
        <taxon>Durocryptodira</taxon>
        <taxon>Testudinoidea</taxon>
        <taxon>Testudinidae</taxon>
        <taxon>Gopherus</taxon>
    </lineage>
</organism>
<reference evidence="7" key="3">
    <citation type="submission" date="2025-09" db="UniProtKB">
        <authorList>
            <consortium name="Ensembl"/>
        </authorList>
    </citation>
    <scope>IDENTIFICATION</scope>
</reference>
<dbReference type="AlphaFoldDB" id="A0A452GHN7"/>
<dbReference type="PANTHER" id="PTHR11437:SF10">
    <property type="entry name" value="ANGIOGENIN-RELATED"/>
    <property type="match status" value="1"/>
</dbReference>
<sequence length="159" mass="17859">RLPALLRPCPLLFLNLVLLVTGLAQIISPPDSYQNFVSEHVDFPKTRPPKGQSYCDHIMQRMHQNMAACKLTHTFIHAPASRLRTICTSRGRCNLYNECDSNAAYPVTTCWLNRPPRPPSCFVSLLLLAIKHFPANAEPVGVFGRLGHFRVLNGANLPW</sequence>
<feature type="signal peptide" evidence="5">
    <location>
        <begin position="1"/>
        <end position="24"/>
    </location>
</feature>
<protein>
    <recommendedName>
        <fullName evidence="6">Ribonuclease A-domain domain-containing protein</fullName>
    </recommendedName>
</protein>
<reference evidence="7" key="2">
    <citation type="submission" date="2025-08" db="UniProtKB">
        <authorList>
            <consortium name="Ensembl"/>
        </authorList>
    </citation>
    <scope>IDENTIFICATION</scope>
</reference>
<evidence type="ECO:0000313" key="8">
    <source>
        <dbReference type="Proteomes" id="UP000291020"/>
    </source>
</evidence>